<sequence length="138" mass="15832">MSGKYVMVLRNQEMKDEAIRLIQNPKLPGDTRLTFERGDKRTLDQNAMLWPLLTKISKEVEWYGQYLTPDDWKHIFTAAHRHYEAVPGIDRGTMVVLGQSTSRMTKEQFSDLIEIILAFGAAHGVDLTDPREKQENAA</sequence>
<dbReference type="Pfam" id="PF05772">
    <property type="entry name" value="NinB"/>
    <property type="match status" value="1"/>
</dbReference>
<reference evidence="1 2" key="1">
    <citation type="submission" date="2020-06" db="EMBL/GenBank/DDBJ databases">
        <title>Oricola thermophila sp. nov. isolated from a tidal sediments.</title>
        <authorList>
            <person name="Kwon K.K."/>
            <person name="Yang S.-H."/>
            <person name="Park M.-J."/>
        </authorList>
    </citation>
    <scope>NUCLEOTIDE SEQUENCE [LARGE SCALE GENOMIC DNA]</scope>
    <source>
        <strain evidence="1 2">MEBiC13590</strain>
    </source>
</reference>
<dbReference type="Gene3D" id="1.10.3790.10">
    <property type="entry name" value="NinB"/>
    <property type="match status" value="1"/>
</dbReference>
<gene>
    <name evidence="1" type="ORF">HTY61_04785</name>
</gene>
<proteinExistence type="predicted"/>
<organism evidence="1 2">
    <name type="scientific">Oricola thermophila</name>
    <dbReference type="NCBI Taxonomy" id="2742145"/>
    <lineage>
        <taxon>Bacteria</taxon>
        <taxon>Pseudomonadati</taxon>
        <taxon>Pseudomonadota</taxon>
        <taxon>Alphaproteobacteria</taxon>
        <taxon>Hyphomicrobiales</taxon>
        <taxon>Ahrensiaceae</taxon>
        <taxon>Oricola</taxon>
    </lineage>
</organism>
<dbReference type="KEGG" id="orm:HTY61_04785"/>
<dbReference type="SUPFAM" id="SSF103370">
    <property type="entry name" value="NinB"/>
    <property type="match status" value="1"/>
</dbReference>
<dbReference type="EMBL" id="CP054836">
    <property type="protein sequence ID" value="QKV17820.1"/>
    <property type="molecule type" value="Genomic_DNA"/>
</dbReference>
<evidence type="ECO:0000313" key="2">
    <source>
        <dbReference type="Proteomes" id="UP000509367"/>
    </source>
</evidence>
<protein>
    <submittedName>
        <fullName evidence="1">Recombination protein NinB</fullName>
    </submittedName>
</protein>
<dbReference type="InterPro" id="IPR008711">
    <property type="entry name" value="Recombinase_NinB"/>
</dbReference>
<dbReference type="InterPro" id="IPR036619">
    <property type="entry name" value="NinB_sf"/>
</dbReference>
<dbReference type="AlphaFoldDB" id="A0A6N1VA56"/>
<accession>A0A6N1VA56</accession>
<name>A0A6N1VA56_9HYPH</name>
<dbReference type="Proteomes" id="UP000509367">
    <property type="component" value="Chromosome"/>
</dbReference>
<evidence type="ECO:0000313" key="1">
    <source>
        <dbReference type="EMBL" id="QKV17820.1"/>
    </source>
</evidence>
<keyword evidence="2" id="KW-1185">Reference proteome</keyword>